<protein>
    <submittedName>
        <fullName evidence="1">Uncharacterized protein</fullName>
    </submittedName>
</protein>
<dbReference type="AlphaFoldDB" id="A0A9N8E3W6"/>
<name>A0A9N8E3W6_9STRA</name>
<reference evidence="1" key="1">
    <citation type="submission" date="2020-06" db="EMBL/GenBank/DDBJ databases">
        <authorList>
            <consortium name="Plant Systems Biology data submission"/>
        </authorList>
    </citation>
    <scope>NUCLEOTIDE SEQUENCE</scope>
    <source>
        <strain evidence="1">D6</strain>
    </source>
</reference>
<dbReference type="EMBL" id="CAICTM010000633">
    <property type="protein sequence ID" value="CAB9514132.1"/>
    <property type="molecule type" value="Genomic_DNA"/>
</dbReference>
<gene>
    <name evidence="1" type="ORF">SEMRO_634_G178950.1</name>
</gene>
<comment type="caution">
    <text evidence="1">The sequence shown here is derived from an EMBL/GenBank/DDBJ whole genome shotgun (WGS) entry which is preliminary data.</text>
</comment>
<sequence>MSEVIGFPVISSLMVAVKSRRHGDDQRDLGTIFVEQFQRIEQRDNYSKGKPFLKLKAPYHDLHALQSAIDGNKINPRDDGLGCLFYARKEEWFTTWELGVSLPPSGEEGEEMAKIIVALVRQWVI</sequence>
<evidence type="ECO:0000313" key="2">
    <source>
        <dbReference type="Proteomes" id="UP001153069"/>
    </source>
</evidence>
<accession>A0A9N8E3W6</accession>
<keyword evidence="2" id="KW-1185">Reference proteome</keyword>
<dbReference type="Proteomes" id="UP001153069">
    <property type="component" value="Unassembled WGS sequence"/>
</dbReference>
<proteinExistence type="predicted"/>
<organism evidence="1 2">
    <name type="scientific">Seminavis robusta</name>
    <dbReference type="NCBI Taxonomy" id="568900"/>
    <lineage>
        <taxon>Eukaryota</taxon>
        <taxon>Sar</taxon>
        <taxon>Stramenopiles</taxon>
        <taxon>Ochrophyta</taxon>
        <taxon>Bacillariophyta</taxon>
        <taxon>Bacillariophyceae</taxon>
        <taxon>Bacillariophycidae</taxon>
        <taxon>Naviculales</taxon>
        <taxon>Naviculaceae</taxon>
        <taxon>Seminavis</taxon>
    </lineage>
</organism>
<evidence type="ECO:0000313" key="1">
    <source>
        <dbReference type="EMBL" id="CAB9514132.1"/>
    </source>
</evidence>